<dbReference type="Proteomes" id="UP000297853">
    <property type="component" value="Unassembled WGS sequence"/>
</dbReference>
<organism evidence="2 3">
    <name type="scientific">Cryobacterium sinapicolor</name>
    <dbReference type="NCBI Taxonomy" id="1259236"/>
    <lineage>
        <taxon>Bacteria</taxon>
        <taxon>Bacillati</taxon>
        <taxon>Actinomycetota</taxon>
        <taxon>Actinomycetes</taxon>
        <taxon>Micrococcales</taxon>
        <taxon>Microbacteriaceae</taxon>
        <taxon>Cryobacterium</taxon>
    </lineage>
</organism>
<proteinExistence type="predicted"/>
<comment type="caution">
    <text evidence="2">The sequence shown here is derived from an EMBL/GenBank/DDBJ whole genome shotgun (WGS) entry which is preliminary data.</text>
</comment>
<name>A0ABY2JLR1_9MICO</name>
<accession>A0ABY2JLR1</accession>
<keyword evidence="3" id="KW-1185">Reference proteome</keyword>
<dbReference type="EMBL" id="SOGQ01000004">
    <property type="protein sequence ID" value="TFD06138.1"/>
    <property type="molecule type" value="Genomic_DNA"/>
</dbReference>
<sequence>MAATYRSVEEFLAAQPPGRREEIEALRQIVLGAHSGLTEHIKWNSPSYVWNGTDRVTVNAHGRGVRLILHLGTGTPEDKAAAPTFDGDPSALLTWHSNIRASLSVADLADILAKRDQIRDVVRRWLDTAN</sequence>
<dbReference type="RefSeq" id="WP_134426752.1">
    <property type="nucleotide sequence ID" value="NZ_SOGQ01000004.1"/>
</dbReference>
<reference evidence="2 3" key="1">
    <citation type="submission" date="2019-03" db="EMBL/GenBank/DDBJ databases">
        <title>Genomics of glacier-inhabiting Cryobacterium strains.</title>
        <authorList>
            <person name="Liu Q."/>
            <person name="Xin Y.-H."/>
        </authorList>
    </citation>
    <scope>NUCLEOTIDE SEQUENCE [LARGE SCALE GENOMIC DNA]</scope>
    <source>
        <strain evidence="2 3">TMT1-23-1</strain>
    </source>
</reference>
<feature type="domain" description="YdhG-like" evidence="1">
    <location>
        <begin position="19"/>
        <end position="126"/>
    </location>
</feature>
<evidence type="ECO:0000313" key="2">
    <source>
        <dbReference type="EMBL" id="TFD06138.1"/>
    </source>
</evidence>
<dbReference type="Gene3D" id="3.90.1150.200">
    <property type="match status" value="1"/>
</dbReference>
<evidence type="ECO:0000259" key="1">
    <source>
        <dbReference type="Pfam" id="PF08818"/>
    </source>
</evidence>
<protein>
    <submittedName>
        <fullName evidence="2">DUF1801 domain-containing protein</fullName>
    </submittedName>
</protein>
<gene>
    <name evidence="2" type="ORF">E3T28_00190</name>
</gene>
<evidence type="ECO:0000313" key="3">
    <source>
        <dbReference type="Proteomes" id="UP000297853"/>
    </source>
</evidence>
<dbReference type="Pfam" id="PF08818">
    <property type="entry name" value="DUF1801"/>
    <property type="match status" value="1"/>
</dbReference>
<dbReference type="SUPFAM" id="SSF159888">
    <property type="entry name" value="YdhG-like"/>
    <property type="match status" value="1"/>
</dbReference>
<dbReference type="InterPro" id="IPR014922">
    <property type="entry name" value="YdhG-like"/>
</dbReference>